<evidence type="ECO:0000313" key="2">
    <source>
        <dbReference type="Proteomes" id="UP000606974"/>
    </source>
</evidence>
<protein>
    <submittedName>
        <fullName evidence="1">Uncharacterized protein</fullName>
    </submittedName>
</protein>
<sequence length="94" mass="10484">MILAARTSPFYAGAACRMPVPDSDPCVLCAFNSSVLLAPEGDIEPFLDWVRFQQPPERAKWLAVGSLHPFACRTRLEEIIHLMVRTGNVKQEEA</sequence>
<dbReference type="EMBL" id="JAACFV010000058">
    <property type="protein sequence ID" value="KAF7508128.1"/>
    <property type="molecule type" value="Genomic_DNA"/>
</dbReference>
<proteinExistence type="predicted"/>
<dbReference type="AlphaFoldDB" id="A0A8H7AFG8"/>
<name>A0A8H7AFG8_9EURO</name>
<organism evidence="1 2">
    <name type="scientific">Endocarpon pusillum</name>
    <dbReference type="NCBI Taxonomy" id="364733"/>
    <lineage>
        <taxon>Eukaryota</taxon>
        <taxon>Fungi</taxon>
        <taxon>Dikarya</taxon>
        <taxon>Ascomycota</taxon>
        <taxon>Pezizomycotina</taxon>
        <taxon>Eurotiomycetes</taxon>
        <taxon>Chaetothyriomycetidae</taxon>
        <taxon>Verrucariales</taxon>
        <taxon>Verrucariaceae</taxon>
        <taxon>Endocarpon</taxon>
    </lineage>
</organism>
<comment type="caution">
    <text evidence="1">The sequence shown here is derived from an EMBL/GenBank/DDBJ whole genome shotgun (WGS) entry which is preliminary data.</text>
</comment>
<evidence type="ECO:0000313" key="1">
    <source>
        <dbReference type="EMBL" id="KAF7508128.1"/>
    </source>
</evidence>
<dbReference type="Proteomes" id="UP000606974">
    <property type="component" value="Unassembled WGS sequence"/>
</dbReference>
<reference evidence="1" key="1">
    <citation type="submission" date="2020-02" db="EMBL/GenBank/DDBJ databases">
        <authorList>
            <person name="Palmer J.M."/>
        </authorList>
    </citation>
    <scope>NUCLEOTIDE SEQUENCE</scope>
    <source>
        <strain evidence="1">EPUS1.4</strain>
        <tissue evidence="1">Thallus</tissue>
    </source>
</reference>
<accession>A0A8H7AFG8</accession>
<keyword evidence="2" id="KW-1185">Reference proteome</keyword>
<gene>
    <name evidence="1" type="ORF">GJ744_009569</name>
</gene>